<comment type="caution">
    <text evidence="9">The sequence shown here is derived from an EMBL/GenBank/DDBJ whole genome shotgun (WGS) entry which is preliminary data.</text>
</comment>
<dbReference type="EC" id="3.4.21.89" evidence="3 7"/>
<evidence type="ECO:0000256" key="4">
    <source>
        <dbReference type="ARBA" id="ARBA00019232"/>
    </source>
</evidence>
<feature type="active site" evidence="6">
    <location>
        <position position="89"/>
    </location>
</feature>
<gene>
    <name evidence="9" type="ORF">BLL37_22885</name>
</gene>
<feature type="domain" description="Peptidase S26" evidence="8">
    <location>
        <begin position="11"/>
        <end position="200"/>
    </location>
</feature>
<feature type="active site" evidence="6">
    <location>
        <position position="35"/>
    </location>
</feature>
<evidence type="ECO:0000256" key="7">
    <source>
        <dbReference type="RuleBase" id="RU362042"/>
    </source>
</evidence>
<dbReference type="GO" id="GO:0004252">
    <property type="term" value="F:serine-type endopeptidase activity"/>
    <property type="evidence" value="ECO:0007669"/>
    <property type="project" value="InterPro"/>
</dbReference>
<dbReference type="Gene3D" id="2.10.109.10">
    <property type="entry name" value="Umud Fragment, subunit A"/>
    <property type="match status" value="1"/>
</dbReference>
<dbReference type="EMBL" id="MNPV01000007">
    <property type="protein sequence ID" value="ONH42022.1"/>
    <property type="molecule type" value="Genomic_DNA"/>
</dbReference>
<comment type="catalytic activity">
    <reaction evidence="1 7">
        <text>Cleavage of hydrophobic, N-terminal signal or leader sequences from secreted and periplasmic proteins.</text>
        <dbReference type="EC" id="3.4.21.89"/>
    </reaction>
</comment>
<dbReference type="InterPro" id="IPR000223">
    <property type="entry name" value="Pept_S26A_signal_pept_1"/>
</dbReference>
<evidence type="ECO:0000256" key="3">
    <source>
        <dbReference type="ARBA" id="ARBA00013208"/>
    </source>
</evidence>
<dbReference type="GeneID" id="57374498"/>
<dbReference type="InterPro" id="IPR019758">
    <property type="entry name" value="Pept_S26A_signal_pept_1_CS"/>
</dbReference>
<dbReference type="SUPFAM" id="SSF51306">
    <property type="entry name" value="LexA/Signal peptidase"/>
    <property type="match status" value="1"/>
</dbReference>
<proteinExistence type="inferred from homology"/>
<evidence type="ECO:0000313" key="9">
    <source>
        <dbReference type="EMBL" id="ONH42022.1"/>
    </source>
</evidence>
<dbReference type="PANTHER" id="PTHR43390">
    <property type="entry name" value="SIGNAL PEPTIDASE I"/>
    <property type="match status" value="1"/>
</dbReference>
<dbReference type="NCBIfam" id="TIGR02227">
    <property type="entry name" value="sigpep_I_bact"/>
    <property type="match status" value="1"/>
</dbReference>
<dbReference type="GO" id="GO:0010027">
    <property type="term" value="P:thylakoid membrane organization"/>
    <property type="evidence" value="ECO:0007669"/>
    <property type="project" value="TreeGrafter"/>
</dbReference>
<dbReference type="CDD" id="cd06530">
    <property type="entry name" value="S26_SPase_I"/>
    <property type="match status" value="1"/>
</dbReference>
<dbReference type="PRINTS" id="PR00727">
    <property type="entry name" value="LEADERPTASE"/>
</dbReference>
<dbReference type="AlphaFoldDB" id="A0A1V2J9E8"/>
<dbReference type="Proteomes" id="UP000188559">
    <property type="component" value="Unassembled WGS sequence"/>
</dbReference>
<dbReference type="InterPro" id="IPR019757">
    <property type="entry name" value="Pept_S26A_signal_pept_1_Lys-AS"/>
</dbReference>
<dbReference type="PROSITE" id="PS00760">
    <property type="entry name" value="SPASE_I_2"/>
    <property type="match status" value="1"/>
</dbReference>
<comment type="subcellular location">
    <subcellularLocation>
        <location evidence="7">Membrane</location>
        <topology evidence="7">Multi-pass membrane protein</topology>
    </subcellularLocation>
</comment>
<reference evidence="9 10" key="1">
    <citation type="submission" date="2016-10" db="EMBL/GenBank/DDBJ databases">
        <title>Pseudomonas lactis sp. nov. and Pseudomonas paralactis sp. nov., isolated from bovine raw milk.</title>
        <authorList>
            <person name="Von Neubeck M."/>
            <person name="Huptas C."/>
            <person name="Glueck C."/>
            <person name="Krewinkel M."/>
            <person name="Stoeckel M."/>
            <person name="Stressler T."/>
            <person name="Fischer L."/>
            <person name="Hinrichs J."/>
            <person name="Scherer S."/>
            <person name="Wenning M."/>
        </authorList>
    </citation>
    <scope>NUCLEOTIDE SEQUENCE [LARGE SCALE GENOMIC DNA]</scope>
    <source>
        <strain evidence="9 10">DSM 18862</strain>
    </source>
</reference>
<dbReference type="GO" id="GO:0009003">
    <property type="term" value="F:signal peptidase activity"/>
    <property type="evidence" value="ECO:0007669"/>
    <property type="project" value="UniProtKB-EC"/>
</dbReference>
<dbReference type="PANTHER" id="PTHR43390:SF1">
    <property type="entry name" value="CHLOROPLAST PROCESSING PEPTIDASE"/>
    <property type="match status" value="1"/>
</dbReference>
<evidence type="ECO:0000259" key="8">
    <source>
        <dbReference type="Pfam" id="PF10502"/>
    </source>
</evidence>
<keyword evidence="7" id="KW-0645">Protease</keyword>
<evidence type="ECO:0000256" key="2">
    <source>
        <dbReference type="ARBA" id="ARBA00009370"/>
    </source>
</evidence>
<sequence length="222" mass="24903">MRSWLIRYRYAIIFWLCFGVFRTSLADWNPIPSGSMRPTLLEGDVVLVNRVAYDLKLPLTDISLAQLDNPQRGDVVTFSSPKDGMRLIKRIVGIPGDTLEMKDEVLWVNGVPATYSDAQDISEPIVPGHAVPGIKLNELAASRQRTVQFIPTVRAMRSFGPVVVPADSYFMLGDNRDNSDDSRYIGVVPRRLLIGRAHHVLASAQIPGDWMPRFRRFGSPIL</sequence>
<dbReference type="InterPro" id="IPR019533">
    <property type="entry name" value="Peptidase_S26"/>
</dbReference>
<dbReference type="OrthoDB" id="9815782at2"/>
<dbReference type="RefSeq" id="WP_071493446.1">
    <property type="nucleotide sequence ID" value="NZ_LT629702.1"/>
</dbReference>
<dbReference type="PROSITE" id="PS00761">
    <property type="entry name" value="SPASE_I_3"/>
    <property type="match status" value="1"/>
</dbReference>
<dbReference type="InterPro" id="IPR036286">
    <property type="entry name" value="LexA/Signal_pep-like_sf"/>
</dbReference>
<keyword evidence="5 7" id="KW-0378">Hydrolase</keyword>
<protein>
    <recommendedName>
        <fullName evidence="4 7">Signal peptidase I</fullName>
        <ecNumber evidence="3 7">3.4.21.89</ecNumber>
    </recommendedName>
</protein>
<evidence type="ECO:0000256" key="6">
    <source>
        <dbReference type="PIRSR" id="PIRSR600223-1"/>
    </source>
</evidence>
<evidence type="ECO:0000313" key="10">
    <source>
        <dbReference type="Proteomes" id="UP000188559"/>
    </source>
</evidence>
<evidence type="ECO:0000256" key="5">
    <source>
        <dbReference type="ARBA" id="ARBA00022801"/>
    </source>
</evidence>
<dbReference type="Pfam" id="PF10502">
    <property type="entry name" value="Peptidase_S26"/>
    <property type="match status" value="1"/>
</dbReference>
<organism evidence="9 10">
    <name type="scientific">Pseudomonas azotoformans</name>
    <dbReference type="NCBI Taxonomy" id="47878"/>
    <lineage>
        <taxon>Bacteria</taxon>
        <taxon>Pseudomonadati</taxon>
        <taxon>Pseudomonadota</taxon>
        <taxon>Gammaproteobacteria</taxon>
        <taxon>Pseudomonadales</taxon>
        <taxon>Pseudomonadaceae</taxon>
        <taxon>Pseudomonas</taxon>
    </lineage>
</organism>
<evidence type="ECO:0000256" key="1">
    <source>
        <dbReference type="ARBA" id="ARBA00000677"/>
    </source>
</evidence>
<dbReference type="GO" id="GO:0006465">
    <property type="term" value="P:signal peptide processing"/>
    <property type="evidence" value="ECO:0007669"/>
    <property type="project" value="InterPro"/>
</dbReference>
<accession>A0A1V2J9E8</accession>
<name>A0A1V2J9E8_PSEAZ</name>
<comment type="similarity">
    <text evidence="2 7">Belongs to the peptidase S26 family.</text>
</comment>
<dbReference type="GO" id="GO:0016020">
    <property type="term" value="C:membrane"/>
    <property type="evidence" value="ECO:0007669"/>
    <property type="project" value="UniProtKB-SubCell"/>
</dbReference>
<keyword evidence="10" id="KW-1185">Reference proteome</keyword>